<dbReference type="InterPro" id="IPR002201">
    <property type="entry name" value="Glyco_trans_9"/>
</dbReference>
<dbReference type="Proteomes" id="UP001501410">
    <property type="component" value="Unassembled WGS sequence"/>
</dbReference>
<dbReference type="RefSeq" id="WP_344827481.1">
    <property type="nucleotide sequence ID" value="NZ_BAABEZ010000022.1"/>
</dbReference>
<comment type="caution">
    <text evidence="3">The sequence shown here is derived from an EMBL/GenBank/DDBJ whole genome shotgun (WGS) entry which is preliminary data.</text>
</comment>
<dbReference type="PANTHER" id="PTHR30160:SF1">
    <property type="entry name" value="LIPOPOLYSACCHARIDE 1,2-N-ACETYLGLUCOSAMINETRANSFERASE-RELATED"/>
    <property type="match status" value="1"/>
</dbReference>
<dbReference type="PANTHER" id="PTHR30160">
    <property type="entry name" value="TETRAACYLDISACCHARIDE 4'-KINASE-RELATED"/>
    <property type="match status" value="1"/>
</dbReference>
<evidence type="ECO:0000256" key="2">
    <source>
        <dbReference type="ARBA" id="ARBA00022679"/>
    </source>
</evidence>
<dbReference type="InterPro" id="IPR051199">
    <property type="entry name" value="LPS_LOS_Heptosyltrfase"/>
</dbReference>
<dbReference type="EMBL" id="BAABEZ010000022">
    <property type="protein sequence ID" value="GAA4457448.1"/>
    <property type="molecule type" value="Genomic_DNA"/>
</dbReference>
<evidence type="ECO:0008006" key="5">
    <source>
        <dbReference type="Google" id="ProtNLM"/>
    </source>
</evidence>
<proteinExistence type="predicted"/>
<keyword evidence="1" id="KW-0328">Glycosyltransferase</keyword>
<dbReference type="Pfam" id="PF01075">
    <property type="entry name" value="Glyco_transf_9"/>
    <property type="match status" value="1"/>
</dbReference>
<accession>A0ABP8MZS1</accession>
<organism evidence="3 4">
    <name type="scientific">Rurimicrobium arvi</name>
    <dbReference type="NCBI Taxonomy" id="2049916"/>
    <lineage>
        <taxon>Bacteria</taxon>
        <taxon>Pseudomonadati</taxon>
        <taxon>Bacteroidota</taxon>
        <taxon>Chitinophagia</taxon>
        <taxon>Chitinophagales</taxon>
        <taxon>Chitinophagaceae</taxon>
        <taxon>Rurimicrobium</taxon>
    </lineage>
</organism>
<keyword evidence="4" id="KW-1185">Reference proteome</keyword>
<reference evidence="4" key="1">
    <citation type="journal article" date="2019" name="Int. J. Syst. Evol. Microbiol.">
        <title>The Global Catalogue of Microorganisms (GCM) 10K type strain sequencing project: providing services to taxonomists for standard genome sequencing and annotation.</title>
        <authorList>
            <consortium name="The Broad Institute Genomics Platform"/>
            <consortium name="The Broad Institute Genome Sequencing Center for Infectious Disease"/>
            <person name="Wu L."/>
            <person name="Ma J."/>
        </authorList>
    </citation>
    <scope>NUCLEOTIDE SEQUENCE [LARGE SCALE GENOMIC DNA]</scope>
    <source>
        <strain evidence="4">JCM 31921</strain>
    </source>
</reference>
<dbReference type="CDD" id="cd03789">
    <property type="entry name" value="GT9_LPS_heptosyltransferase"/>
    <property type="match status" value="1"/>
</dbReference>
<gene>
    <name evidence="3" type="ORF">GCM10023092_24330</name>
</gene>
<evidence type="ECO:0000313" key="3">
    <source>
        <dbReference type="EMBL" id="GAA4457448.1"/>
    </source>
</evidence>
<keyword evidence="2" id="KW-0808">Transferase</keyword>
<protein>
    <recommendedName>
        <fullName evidence="5">ADP-heptose:LPS heptosyltransferase</fullName>
    </recommendedName>
</protein>
<evidence type="ECO:0000313" key="4">
    <source>
        <dbReference type="Proteomes" id="UP001501410"/>
    </source>
</evidence>
<dbReference type="Gene3D" id="3.40.50.2000">
    <property type="entry name" value="Glycogen Phosphorylase B"/>
    <property type="match status" value="2"/>
</dbReference>
<sequence length="391" mass="42483">MHKLSRIPAVLLRRFSEAKLARKLPQQRALWESDIAALPPACPLDGTVALVRLDDIGDYLLWRNCLPAYRAFFAGRPLILIGNKVWQPLFETLDAACADRFIPLDKGRYLNDAAYRNAFWAGIRAAGIEQIICPSRTRPLLLDDCIALASGAPVRIAVQNNFPFASWNRISDAVYTRLLPGQEGTHEFYFNRWFTECITGPVTSLPARMSLPVAGEPQPRRIVCFIGASAKSKRWPAGYWIALVRLLSQAGFEPVLSGGPAESELAATISAAVPVTNLTATGSLIQTLELIAGSGALITGDTMAAHAGVGLSVPTIIIANGVNAARFVAYGEAGIQGVSTLYTEAYRNASPARRKRFTAVTKDMLSIRPEQVMQALLSLLTHTRSDVQDPA</sequence>
<name>A0ABP8MZS1_9BACT</name>
<evidence type="ECO:0000256" key="1">
    <source>
        <dbReference type="ARBA" id="ARBA00022676"/>
    </source>
</evidence>
<dbReference type="SUPFAM" id="SSF53756">
    <property type="entry name" value="UDP-Glycosyltransferase/glycogen phosphorylase"/>
    <property type="match status" value="1"/>
</dbReference>